<comment type="caution">
    <text evidence="1">The sequence shown here is derived from an EMBL/GenBank/DDBJ whole genome shotgun (WGS) entry which is preliminary data.</text>
</comment>
<name>A0ABP7KV86_9MICO</name>
<sequence>MDPLDDDTAMELRRLAKSFLPELNARIASLHFTIGRELAELGMEAVYKFPDLSTPDVFSVGRVGKRRVN</sequence>
<reference evidence="2" key="1">
    <citation type="journal article" date="2019" name="Int. J. Syst. Evol. Microbiol.">
        <title>The Global Catalogue of Microorganisms (GCM) 10K type strain sequencing project: providing services to taxonomists for standard genome sequencing and annotation.</title>
        <authorList>
            <consortium name="The Broad Institute Genomics Platform"/>
            <consortium name="The Broad Institute Genome Sequencing Center for Infectious Disease"/>
            <person name="Wu L."/>
            <person name="Ma J."/>
        </authorList>
    </citation>
    <scope>NUCLEOTIDE SEQUENCE [LARGE SCALE GENOMIC DNA]</scope>
    <source>
        <strain evidence="2">JCM 17021</strain>
    </source>
</reference>
<proteinExistence type="predicted"/>
<accession>A0ABP7KV86</accession>
<protein>
    <submittedName>
        <fullName evidence="1">Uncharacterized protein</fullName>
    </submittedName>
</protein>
<dbReference type="EMBL" id="BAABCN010000011">
    <property type="protein sequence ID" value="GAA3887799.1"/>
    <property type="molecule type" value="Genomic_DNA"/>
</dbReference>
<organism evidence="1 2">
    <name type="scientific">Leifsonia kafniensis</name>
    <dbReference type="NCBI Taxonomy" id="475957"/>
    <lineage>
        <taxon>Bacteria</taxon>
        <taxon>Bacillati</taxon>
        <taxon>Actinomycetota</taxon>
        <taxon>Actinomycetes</taxon>
        <taxon>Micrococcales</taxon>
        <taxon>Microbacteriaceae</taxon>
        <taxon>Leifsonia</taxon>
    </lineage>
</organism>
<keyword evidence="2" id="KW-1185">Reference proteome</keyword>
<dbReference type="Proteomes" id="UP001501803">
    <property type="component" value="Unassembled WGS sequence"/>
</dbReference>
<evidence type="ECO:0000313" key="1">
    <source>
        <dbReference type="EMBL" id="GAA3887799.1"/>
    </source>
</evidence>
<evidence type="ECO:0000313" key="2">
    <source>
        <dbReference type="Proteomes" id="UP001501803"/>
    </source>
</evidence>
<gene>
    <name evidence="1" type="ORF">GCM10022381_32220</name>
</gene>